<reference evidence="4 5" key="1">
    <citation type="submission" date="2019-09" db="EMBL/GenBank/DDBJ databases">
        <authorList>
            <person name="Depoorter E."/>
        </authorList>
    </citation>
    <scope>NUCLEOTIDE SEQUENCE [LARGE SCALE GENOMIC DNA]</scope>
    <source>
        <strain evidence="4">LMG 24064</strain>
    </source>
</reference>
<sequence>MKYKQLGRTGLYVSELCLGTMTLGGNADAGMWAAIGAVGQDDATRLIARALAAGINFIDTADIYSFGESERLVGQALRDLGVPRGDIVLATKTAGVMGPGPNDQGASRGHIMDSVQRSLERLQVDHIDLYQIHANDSVTPIEETLRALDDLTRQGLVRYVGVSNWRAGKIGKALGLSQALHATRFETLQAYYSIAGRDVERELVPLAVEERLGMLVWSPLAGGLLSGKFGPGASADEGSRRSHFDFPPVDLERAWPCVAEMRAIADARRVSVAQIALAWLLAKPHVTSVIIGAKRVEQLEDNLGAVEVVLTDDELARLDAVSALPPSYPGWMIDRQEAGRRPRPFRTASDPRPGRPTATMDESRRASSPRHPE</sequence>
<evidence type="ECO:0000256" key="1">
    <source>
        <dbReference type="ARBA" id="ARBA00023002"/>
    </source>
</evidence>
<dbReference type="EMBL" id="CABVPL010000060">
    <property type="protein sequence ID" value="VWC18016.1"/>
    <property type="molecule type" value="Genomic_DNA"/>
</dbReference>
<accession>A0A6P2Q603</accession>
<evidence type="ECO:0000313" key="5">
    <source>
        <dbReference type="Proteomes" id="UP000494222"/>
    </source>
</evidence>
<dbReference type="GeneID" id="99792943"/>
<dbReference type="InterPro" id="IPR036812">
    <property type="entry name" value="NAD(P)_OxRdtase_dom_sf"/>
</dbReference>
<gene>
    <name evidence="4" type="ORF">BLA24064_05648</name>
</gene>
<evidence type="ECO:0000313" key="4">
    <source>
        <dbReference type="EMBL" id="VWC18016.1"/>
    </source>
</evidence>
<proteinExistence type="predicted"/>
<dbReference type="GO" id="GO:0005829">
    <property type="term" value="C:cytosol"/>
    <property type="evidence" value="ECO:0007669"/>
    <property type="project" value="TreeGrafter"/>
</dbReference>
<keyword evidence="1" id="KW-0560">Oxidoreductase</keyword>
<feature type="compositionally biased region" description="Basic and acidic residues" evidence="2">
    <location>
        <begin position="361"/>
        <end position="373"/>
    </location>
</feature>
<evidence type="ECO:0000259" key="3">
    <source>
        <dbReference type="Pfam" id="PF00248"/>
    </source>
</evidence>
<feature type="domain" description="NADP-dependent oxidoreductase" evidence="3">
    <location>
        <begin position="15"/>
        <end position="322"/>
    </location>
</feature>
<dbReference type="Proteomes" id="UP000494222">
    <property type="component" value="Unassembled WGS sequence"/>
</dbReference>
<feature type="region of interest" description="Disordered" evidence="2">
    <location>
        <begin position="332"/>
        <end position="373"/>
    </location>
</feature>
<dbReference type="AlphaFoldDB" id="A0A6P2Q603"/>
<dbReference type="InterPro" id="IPR023210">
    <property type="entry name" value="NADP_OxRdtase_dom"/>
</dbReference>
<protein>
    <submittedName>
        <fullName evidence="4">Aldo/keto reductase</fullName>
    </submittedName>
</protein>
<dbReference type="RefSeq" id="WP_244130525.1">
    <property type="nucleotide sequence ID" value="NZ_CABVPL010000060.1"/>
</dbReference>
<dbReference type="CDD" id="cd19091">
    <property type="entry name" value="AKR_PsAKR"/>
    <property type="match status" value="1"/>
</dbReference>
<dbReference type="Pfam" id="PF00248">
    <property type="entry name" value="Aldo_ket_red"/>
    <property type="match status" value="1"/>
</dbReference>
<dbReference type="InterPro" id="IPR050523">
    <property type="entry name" value="AKR_Detox_Biosynth"/>
</dbReference>
<dbReference type="FunFam" id="3.20.20.100:FF:000004">
    <property type="entry name" value="Oxidoreductase, aldo/keto reductase"/>
    <property type="match status" value="1"/>
</dbReference>
<dbReference type="SUPFAM" id="SSF51430">
    <property type="entry name" value="NAD(P)-linked oxidoreductase"/>
    <property type="match status" value="1"/>
</dbReference>
<organism evidence="4 5">
    <name type="scientific">Burkholderia latens</name>
    <dbReference type="NCBI Taxonomy" id="488446"/>
    <lineage>
        <taxon>Bacteria</taxon>
        <taxon>Pseudomonadati</taxon>
        <taxon>Pseudomonadota</taxon>
        <taxon>Betaproteobacteria</taxon>
        <taxon>Burkholderiales</taxon>
        <taxon>Burkholderiaceae</taxon>
        <taxon>Burkholderia</taxon>
        <taxon>Burkholderia cepacia complex</taxon>
    </lineage>
</organism>
<dbReference type="PANTHER" id="PTHR43364:SF18">
    <property type="entry name" value="OXIDOREDUCTASE"/>
    <property type="match status" value="1"/>
</dbReference>
<name>A0A6P2Q603_9BURK</name>
<dbReference type="GO" id="GO:0016491">
    <property type="term" value="F:oxidoreductase activity"/>
    <property type="evidence" value="ECO:0007669"/>
    <property type="project" value="UniProtKB-KW"/>
</dbReference>
<evidence type="ECO:0000256" key="2">
    <source>
        <dbReference type="SAM" id="MobiDB-lite"/>
    </source>
</evidence>
<dbReference type="PANTHER" id="PTHR43364">
    <property type="entry name" value="NADH-SPECIFIC METHYLGLYOXAL REDUCTASE-RELATED"/>
    <property type="match status" value="1"/>
</dbReference>
<dbReference type="Gene3D" id="3.20.20.100">
    <property type="entry name" value="NADP-dependent oxidoreductase domain"/>
    <property type="match status" value="1"/>
</dbReference>